<organism evidence="1 2">
    <name type="scientific">Liparis tanakae</name>
    <name type="common">Tanaka's snailfish</name>
    <dbReference type="NCBI Taxonomy" id="230148"/>
    <lineage>
        <taxon>Eukaryota</taxon>
        <taxon>Metazoa</taxon>
        <taxon>Chordata</taxon>
        <taxon>Craniata</taxon>
        <taxon>Vertebrata</taxon>
        <taxon>Euteleostomi</taxon>
        <taxon>Actinopterygii</taxon>
        <taxon>Neopterygii</taxon>
        <taxon>Teleostei</taxon>
        <taxon>Neoteleostei</taxon>
        <taxon>Acanthomorphata</taxon>
        <taxon>Eupercaria</taxon>
        <taxon>Perciformes</taxon>
        <taxon>Cottioidei</taxon>
        <taxon>Cottales</taxon>
        <taxon>Liparidae</taxon>
        <taxon>Liparis</taxon>
    </lineage>
</organism>
<name>A0A4Z2G1D5_9TELE</name>
<dbReference type="AlphaFoldDB" id="A0A4Z2G1D5"/>
<proteinExistence type="predicted"/>
<accession>A0A4Z2G1D5</accession>
<keyword evidence="2" id="KW-1185">Reference proteome</keyword>
<evidence type="ECO:0000313" key="1">
    <source>
        <dbReference type="EMBL" id="TNN46970.1"/>
    </source>
</evidence>
<evidence type="ECO:0000313" key="2">
    <source>
        <dbReference type="Proteomes" id="UP000314294"/>
    </source>
</evidence>
<dbReference type="EMBL" id="SRLO01000764">
    <property type="protein sequence ID" value="TNN46970.1"/>
    <property type="molecule type" value="Genomic_DNA"/>
</dbReference>
<protein>
    <submittedName>
        <fullName evidence="1">Uncharacterized protein</fullName>
    </submittedName>
</protein>
<reference evidence="1 2" key="1">
    <citation type="submission" date="2019-03" db="EMBL/GenBank/DDBJ databases">
        <title>First draft genome of Liparis tanakae, snailfish: a comprehensive survey of snailfish specific genes.</title>
        <authorList>
            <person name="Kim W."/>
            <person name="Song I."/>
            <person name="Jeong J.-H."/>
            <person name="Kim D."/>
            <person name="Kim S."/>
            <person name="Ryu S."/>
            <person name="Song J.Y."/>
            <person name="Lee S.K."/>
        </authorList>
    </citation>
    <scope>NUCLEOTIDE SEQUENCE [LARGE SCALE GENOMIC DNA]</scope>
    <source>
        <tissue evidence="1">Muscle</tissue>
    </source>
</reference>
<dbReference type="Proteomes" id="UP000314294">
    <property type="component" value="Unassembled WGS sequence"/>
</dbReference>
<comment type="caution">
    <text evidence="1">The sequence shown here is derived from an EMBL/GenBank/DDBJ whole genome shotgun (WGS) entry which is preliminary data.</text>
</comment>
<gene>
    <name evidence="1" type="ORF">EYF80_042819</name>
</gene>
<sequence>MITEERDMAVNRFVYAVHNSLQRPGEARGDSDSVNNKTLRLFTRRNDFRLRRDEEGLEESAALCGPPLCSCSCCCCCPPLEPDVLWKRRAPDASRNPVDLRLKGL</sequence>